<reference evidence="4" key="1">
    <citation type="journal article" date="2023" name="IScience">
        <title>Live-bearing cockroach genome reveals convergent evolutionary mechanisms linked to viviparity in insects and beyond.</title>
        <authorList>
            <person name="Fouks B."/>
            <person name="Harrison M.C."/>
            <person name="Mikhailova A.A."/>
            <person name="Marchal E."/>
            <person name="English S."/>
            <person name="Carruthers M."/>
            <person name="Jennings E.C."/>
            <person name="Chiamaka E.L."/>
            <person name="Frigard R.A."/>
            <person name="Pippel M."/>
            <person name="Attardo G.M."/>
            <person name="Benoit J.B."/>
            <person name="Bornberg-Bauer E."/>
            <person name="Tobe S.S."/>
        </authorList>
    </citation>
    <scope>NUCLEOTIDE SEQUENCE</scope>
    <source>
        <strain evidence="4">Stay&amp;Tobe</strain>
    </source>
</reference>
<dbReference type="AlphaFoldDB" id="A0AAD8E9X4"/>
<dbReference type="InterPro" id="IPR000219">
    <property type="entry name" value="DH_dom"/>
</dbReference>
<keyword evidence="5" id="KW-1185">Reference proteome</keyword>
<evidence type="ECO:0008006" key="6">
    <source>
        <dbReference type="Google" id="ProtNLM"/>
    </source>
</evidence>
<dbReference type="Gene3D" id="1.20.900.10">
    <property type="entry name" value="Dbl homology (DH) domain"/>
    <property type="match status" value="1"/>
</dbReference>
<evidence type="ECO:0000313" key="4">
    <source>
        <dbReference type="EMBL" id="KAJ9582072.1"/>
    </source>
</evidence>
<feature type="compositionally biased region" description="Low complexity" evidence="1">
    <location>
        <begin position="677"/>
        <end position="698"/>
    </location>
</feature>
<dbReference type="InterPro" id="IPR055251">
    <property type="entry name" value="SOS1_NGEF_PH"/>
</dbReference>
<dbReference type="InterPro" id="IPR035899">
    <property type="entry name" value="DBL_dom_sf"/>
</dbReference>
<organism evidence="4 5">
    <name type="scientific">Diploptera punctata</name>
    <name type="common">Pacific beetle cockroach</name>
    <dbReference type="NCBI Taxonomy" id="6984"/>
    <lineage>
        <taxon>Eukaryota</taxon>
        <taxon>Metazoa</taxon>
        <taxon>Ecdysozoa</taxon>
        <taxon>Arthropoda</taxon>
        <taxon>Hexapoda</taxon>
        <taxon>Insecta</taxon>
        <taxon>Pterygota</taxon>
        <taxon>Neoptera</taxon>
        <taxon>Polyneoptera</taxon>
        <taxon>Dictyoptera</taxon>
        <taxon>Blattodea</taxon>
        <taxon>Blaberoidea</taxon>
        <taxon>Blaberidae</taxon>
        <taxon>Diplopterinae</taxon>
        <taxon>Diploptera</taxon>
    </lineage>
</organism>
<dbReference type="Gene3D" id="2.30.29.30">
    <property type="entry name" value="Pleckstrin-homology domain (PH domain)/Phosphotyrosine-binding domain (PTB)"/>
    <property type="match status" value="1"/>
</dbReference>
<evidence type="ECO:0000256" key="1">
    <source>
        <dbReference type="SAM" id="MobiDB-lite"/>
    </source>
</evidence>
<accession>A0AAD8E9X4</accession>
<dbReference type="PROSITE" id="PS50898">
    <property type="entry name" value="RBD"/>
    <property type="match status" value="1"/>
</dbReference>
<gene>
    <name evidence="4" type="ORF">L9F63_003574</name>
</gene>
<dbReference type="EMBL" id="JASPKZ010007830">
    <property type="protein sequence ID" value="KAJ9582072.1"/>
    <property type="molecule type" value="Genomic_DNA"/>
</dbReference>
<sequence length="698" mass="79091">LFEKYVPRSRVQTRSKLMNLNPENDLLQKRVSKICQTYRLYINATLLRDHSPLRYRCGYFGYLTRVFAVALTVEETAPSVMVKDVNVLDALKPVCARRGLDLGALDVYLENSKTLLPMLTDTSLLGGKQLKLRARDERSSGRGLVKPVNSQVPLRKTSGSYRGPGAGRFFSASTEDPNYVAESIHEGSFKGSTKGSKQRWSGLFGNSKDTKMESLVEMLNYYSKHGIPHLSQQVDDDMDEGMYDLEEDWQCVVKCVGELNEKQRQQQTAIWELLATEVAYIRTLKVITNLFLACLCNLQASNILNEVDKARLFSNIPDIYAANRHFWSQHLLPMLNKSRETHQPLDPNLLLDGFQRFQDIFVPYTKYCAEQAQCQHYCRERHQENEVFTAYLVWCETQKECNRLRLMDIVVQPMQRLTKYSLLLKAIHRNTENDEQRESLSLMIKCVDQFVNDVNSTLRQRQDHERLKGIIARIESYDVVETKDDDVERLLKLHSELDLTCPMPGCHVTQRRHLLLEGDLKLKDNITSKMDVHCFLLTDVLLVCKAANKKGGAGVKVVRQPYMVDRLIVQELTRDSPSIALVYLNEFRTATAAFVLSSSEPKIPKSWVDGIRKAQELYAAAKQATAVNMLSSSSIPITSAGSSFSRQPSSCYYEDDDLVDPECQNCASYNAGAGLVPSRSPRGGSSRGSRGSSLVHSH</sequence>
<dbReference type="GO" id="GO:0043542">
    <property type="term" value="P:endothelial cell migration"/>
    <property type="evidence" value="ECO:0007669"/>
    <property type="project" value="TreeGrafter"/>
</dbReference>
<dbReference type="GO" id="GO:0007266">
    <property type="term" value="P:Rho protein signal transduction"/>
    <property type="evidence" value="ECO:0007669"/>
    <property type="project" value="TreeGrafter"/>
</dbReference>
<dbReference type="GO" id="GO:0030139">
    <property type="term" value="C:endocytic vesicle"/>
    <property type="evidence" value="ECO:0007669"/>
    <property type="project" value="TreeGrafter"/>
</dbReference>
<dbReference type="Pfam" id="PF00621">
    <property type="entry name" value="RhoGEF"/>
    <property type="match status" value="1"/>
</dbReference>
<name>A0AAD8E9X4_DIPPU</name>
<dbReference type="GO" id="GO:0005886">
    <property type="term" value="C:plasma membrane"/>
    <property type="evidence" value="ECO:0007669"/>
    <property type="project" value="TreeGrafter"/>
</dbReference>
<feature type="domain" description="RBD" evidence="3">
    <location>
        <begin position="65"/>
        <end position="135"/>
    </location>
</feature>
<dbReference type="Proteomes" id="UP001233999">
    <property type="component" value="Unassembled WGS sequence"/>
</dbReference>
<dbReference type="InterPro" id="IPR001849">
    <property type="entry name" value="PH_domain"/>
</dbReference>
<dbReference type="SUPFAM" id="SSF48065">
    <property type="entry name" value="DBL homology domain (DH-domain)"/>
    <property type="match status" value="1"/>
</dbReference>
<dbReference type="Pfam" id="PF22697">
    <property type="entry name" value="SOS1_NGEF_PH"/>
    <property type="match status" value="1"/>
</dbReference>
<dbReference type="PROSITE" id="PS50010">
    <property type="entry name" value="DH_2"/>
    <property type="match status" value="1"/>
</dbReference>
<protein>
    <recommendedName>
        <fullName evidence="6">Pleckstrin homology domain-containing family G member 5</fullName>
    </recommendedName>
</protein>
<proteinExistence type="predicted"/>
<dbReference type="CDD" id="cd00160">
    <property type="entry name" value="RhoGEF"/>
    <property type="match status" value="1"/>
</dbReference>
<dbReference type="Pfam" id="PF02196">
    <property type="entry name" value="RBD"/>
    <property type="match status" value="1"/>
</dbReference>
<dbReference type="SMART" id="SM00233">
    <property type="entry name" value="PH"/>
    <property type="match status" value="1"/>
</dbReference>
<reference evidence="4" key="2">
    <citation type="submission" date="2023-05" db="EMBL/GenBank/DDBJ databases">
        <authorList>
            <person name="Fouks B."/>
        </authorList>
    </citation>
    <scope>NUCLEOTIDE SEQUENCE</scope>
    <source>
        <strain evidence="4">Stay&amp;Tobe</strain>
        <tissue evidence="4">Testes</tissue>
    </source>
</reference>
<dbReference type="CDD" id="cd13244">
    <property type="entry name" value="PH_PLEKHG5_G6"/>
    <property type="match status" value="1"/>
</dbReference>
<feature type="non-terminal residue" evidence="4">
    <location>
        <position position="698"/>
    </location>
</feature>
<dbReference type="GO" id="GO:0030424">
    <property type="term" value="C:axon"/>
    <property type="evidence" value="ECO:0007669"/>
    <property type="project" value="TreeGrafter"/>
</dbReference>
<dbReference type="SMART" id="SM00325">
    <property type="entry name" value="RhoGEF"/>
    <property type="match status" value="1"/>
</dbReference>
<dbReference type="InterPro" id="IPR040181">
    <property type="entry name" value="PKHG5/7"/>
</dbReference>
<evidence type="ECO:0000259" key="2">
    <source>
        <dbReference type="PROSITE" id="PS50010"/>
    </source>
</evidence>
<evidence type="ECO:0000313" key="5">
    <source>
        <dbReference type="Proteomes" id="UP001233999"/>
    </source>
</evidence>
<dbReference type="InterPro" id="IPR003116">
    <property type="entry name" value="RBD_dom"/>
</dbReference>
<evidence type="ECO:0000259" key="3">
    <source>
        <dbReference type="PROSITE" id="PS50898"/>
    </source>
</evidence>
<dbReference type="PANTHER" id="PTHR13217">
    <property type="entry name" value="PLECKSTRIN HOMOLOGY DOMAIN-CONTAINING FAMILY G MEMBER 7"/>
    <property type="match status" value="1"/>
</dbReference>
<feature type="non-terminal residue" evidence="4">
    <location>
        <position position="1"/>
    </location>
</feature>
<dbReference type="GO" id="GO:0005085">
    <property type="term" value="F:guanyl-nucleotide exchange factor activity"/>
    <property type="evidence" value="ECO:0007669"/>
    <property type="project" value="InterPro"/>
</dbReference>
<feature type="domain" description="DH" evidence="2">
    <location>
        <begin position="265"/>
        <end position="457"/>
    </location>
</feature>
<dbReference type="PANTHER" id="PTHR13217:SF11">
    <property type="entry name" value="PLECKSTRIN HOMOLOGY DOMAIN-CONTAINING FAMILY G MEMBER 5"/>
    <property type="match status" value="1"/>
</dbReference>
<dbReference type="InterPro" id="IPR011993">
    <property type="entry name" value="PH-like_dom_sf"/>
</dbReference>
<comment type="caution">
    <text evidence="4">The sequence shown here is derived from an EMBL/GenBank/DDBJ whole genome shotgun (WGS) entry which is preliminary data.</text>
</comment>
<feature type="region of interest" description="Disordered" evidence="1">
    <location>
        <begin position="670"/>
        <end position="698"/>
    </location>
</feature>
<dbReference type="SUPFAM" id="SSF50729">
    <property type="entry name" value="PH domain-like"/>
    <property type="match status" value="1"/>
</dbReference>